<dbReference type="RefSeq" id="WP_086488060.1">
    <property type="nucleotide sequence ID" value="NZ_MSLT01000012.1"/>
</dbReference>
<feature type="site" description="Important for substrate specificity" evidence="4">
    <location>
        <position position="153"/>
    </location>
</feature>
<comment type="function">
    <text evidence="4">Nucleoside triphosphate pyrophosphatase that hydrolyzes dTTP and UTP. May have a dual role in cell division arrest and in preventing the incorporation of modified nucleotides into cellular nucleic acids.</text>
</comment>
<feature type="site" description="Important for substrate specificity" evidence="4">
    <location>
        <position position="71"/>
    </location>
</feature>
<dbReference type="PIRSF" id="PIRSF006305">
    <property type="entry name" value="Maf"/>
    <property type="match status" value="1"/>
</dbReference>
<proteinExistence type="inferred from homology"/>
<dbReference type="PANTHER" id="PTHR43213">
    <property type="entry name" value="BIFUNCTIONAL DTTP/UTP PYROPHOSPHATASE/METHYLTRANSFERASE PROTEIN-RELATED"/>
    <property type="match status" value="1"/>
</dbReference>
<accession>A0A251X899</accession>
<dbReference type="NCBIfam" id="TIGR00172">
    <property type="entry name" value="maf"/>
    <property type="match status" value="1"/>
</dbReference>
<dbReference type="InterPro" id="IPR029001">
    <property type="entry name" value="ITPase-like_fam"/>
</dbReference>
<keyword evidence="6" id="KW-1185">Reference proteome</keyword>
<evidence type="ECO:0000256" key="2">
    <source>
        <dbReference type="ARBA" id="ARBA00022801"/>
    </source>
</evidence>
<dbReference type="PANTHER" id="PTHR43213:SF5">
    <property type="entry name" value="BIFUNCTIONAL DTTP_UTP PYROPHOSPHATASE_METHYLTRANSFERASE PROTEIN-RELATED"/>
    <property type="match status" value="1"/>
</dbReference>
<dbReference type="SUPFAM" id="SSF52972">
    <property type="entry name" value="ITPase-like"/>
    <property type="match status" value="1"/>
</dbReference>
<dbReference type="GO" id="GO:0009117">
    <property type="term" value="P:nucleotide metabolic process"/>
    <property type="evidence" value="ECO:0007669"/>
    <property type="project" value="UniProtKB-KW"/>
</dbReference>
<comment type="catalytic activity">
    <reaction evidence="4">
        <text>dTTP + H2O = dTMP + diphosphate + H(+)</text>
        <dbReference type="Rhea" id="RHEA:28534"/>
        <dbReference type="ChEBI" id="CHEBI:15377"/>
        <dbReference type="ChEBI" id="CHEBI:15378"/>
        <dbReference type="ChEBI" id="CHEBI:33019"/>
        <dbReference type="ChEBI" id="CHEBI:37568"/>
        <dbReference type="ChEBI" id="CHEBI:63528"/>
        <dbReference type="EC" id="3.6.1.9"/>
    </reaction>
</comment>
<evidence type="ECO:0000256" key="4">
    <source>
        <dbReference type="HAMAP-Rule" id="MF_00528"/>
    </source>
</evidence>
<protein>
    <recommendedName>
        <fullName evidence="4">dTTP/UTP pyrophosphatase</fullName>
        <shortName evidence="4">dTTPase/UTPase</shortName>
        <ecNumber evidence="4">3.6.1.9</ecNumber>
    </recommendedName>
    <alternativeName>
        <fullName evidence="4">Nucleoside triphosphate pyrophosphatase</fullName>
    </alternativeName>
    <alternativeName>
        <fullName evidence="4">Nucleotide pyrophosphatase</fullName>
        <shortName evidence="4">Nucleotide PPase</shortName>
    </alternativeName>
</protein>
<dbReference type="EC" id="3.6.1.9" evidence="4"/>
<evidence type="ECO:0000313" key="5">
    <source>
        <dbReference type="EMBL" id="OUD14279.1"/>
    </source>
</evidence>
<dbReference type="OrthoDB" id="9807767at2"/>
<comment type="caution">
    <text evidence="4">Lacks conserved residue(s) required for the propagation of feature annotation.</text>
</comment>
<dbReference type="HAMAP" id="MF_00528">
    <property type="entry name" value="Maf"/>
    <property type="match status" value="1"/>
</dbReference>
<dbReference type="AlphaFoldDB" id="A0A251X899"/>
<comment type="catalytic activity">
    <reaction evidence="4">
        <text>UTP + H2O = UMP + diphosphate + H(+)</text>
        <dbReference type="Rhea" id="RHEA:29395"/>
        <dbReference type="ChEBI" id="CHEBI:15377"/>
        <dbReference type="ChEBI" id="CHEBI:15378"/>
        <dbReference type="ChEBI" id="CHEBI:33019"/>
        <dbReference type="ChEBI" id="CHEBI:46398"/>
        <dbReference type="ChEBI" id="CHEBI:57865"/>
        <dbReference type="EC" id="3.6.1.9"/>
    </reaction>
</comment>
<keyword evidence="2 4" id="KW-0378">Hydrolase</keyword>
<feature type="active site" description="Proton acceptor" evidence="4">
    <location>
        <position position="70"/>
    </location>
</feature>
<comment type="similarity">
    <text evidence="4">Belongs to the Maf family. YhdE subfamily.</text>
</comment>
<dbReference type="Gene3D" id="3.90.950.10">
    <property type="match status" value="1"/>
</dbReference>
<dbReference type="GO" id="GO:0005737">
    <property type="term" value="C:cytoplasm"/>
    <property type="evidence" value="ECO:0007669"/>
    <property type="project" value="UniProtKB-SubCell"/>
</dbReference>
<evidence type="ECO:0000256" key="3">
    <source>
        <dbReference type="ARBA" id="ARBA00023080"/>
    </source>
</evidence>
<feature type="site" description="Important for substrate specificity" evidence="4">
    <location>
        <position position="11"/>
    </location>
</feature>
<keyword evidence="4" id="KW-0963">Cytoplasm</keyword>
<comment type="cofactor">
    <cofactor evidence="1 4">
        <name>a divalent metal cation</name>
        <dbReference type="ChEBI" id="CHEBI:60240"/>
    </cofactor>
</comment>
<gene>
    <name evidence="5" type="ORF">TPSD3_08110</name>
</gene>
<name>A0A251X899_9GAMM</name>
<dbReference type="Pfam" id="PF02545">
    <property type="entry name" value="Maf"/>
    <property type="match status" value="1"/>
</dbReference>
<evidence type="ECO:0000256" key="1">
    <source>
        <dbReference type="ARBA" id="ARBA00001968"/>
    </source>
</evidence>
<evidence type="ECO:0000313" key="6">
    <source>
        <dbReference type="Proteomes" id="UP000194798"/>
    </source>
</evidence>
<comment type="caution">
    <text evidence="5">The sequence shown here is derived from an EMBL/GenBank/DDBJ whole genome shotgun (WGS) entry which is preliminary data.</text>
</comment>
<dbReference type="EMBL" id="MSLT01000012">
    <property type="protein sequence ID" value="OUD14279.1"/>
    <property type="molecule type" value="Genomic_DNA"/>
</dbReference>
<dbReference type="Proteomes" id="UP000194798">
    <property type="component" value="Unassembled WGS sequence"/>
</dbReference>
<reference evidence="5 6" key="1">
    <citation type="submission" date="2016-12" db="EMBL/GenBank/DDBJ databases">
        <title>Thioflexothrix psekupsii D3 genome sequencing and assembly.</title>
        <authorList>
            <person name="Fomenkov A."/>
            <person name="Vincze T."/>
            <person name="Grabovich M."/>
            <person name="Anton B.P."/>
            <person name="Dubinina G."/>
            <person name="Orlova M."/>
            <person name="Belousova E."/>
            <person name="Roberts R.J."/>
        </authorList>
    </citation>
    <scope>NUCLEOTIDE SEQUENCE [LARGE SCALE GENOMIC DNA]</scope>
    <source>
        <strain evidence="5">D3</strain>
    </source>
</reference>
<dbReference type="GO" id="GO:0036221">
    <property type="term" value="F:UTP diphosphatase activity"/>
    <property type="evidence" value="ECO:0007669"/>
    <property type="project" value="RHEA"/>
</dbReference>
<dbReference type="InterPro" id="IPR003697">
    <property type="entry name" value="Maf-like"/>
</dbReference>
<keyword evidence="3 4" id="KW-0546">Nucleotide metabolism</keyword>
<dbReference type="CDD" id="cd00555">
    <property type="entry name" value="Maf"/>
    <property type="match status" value="1"/>
</dbReference>
<comment type="subcellular location">
    <subcellularLocation>
        <location evidence="4">Cytoplasm</location>
    </subcellularLocation>
</comment>
<sequence length="190" mass="21291">MRLYLASQSPRRAELLRQIRVPFEQFSVDLDESRFPHESANDYVQRLARAKAQAGYAQCQDKTAWVLGADTVVVYRQYLFGKPDSPQEAQDMLQQLSGQRHHVMTAVAVAHNAQCYHQINISEVEFRPLTLAEIQAYIATGEPLDKAGAYAIQGLAAPFICHLSGSYSGVMGLPLYETSQLLQEIGFSWL</sequence>
<organism evidence="5 6">
    <name type="scientific">Thioflexithrix psekupsensis</name>
    <dbReference type="NCBI Taxonomy" id="1570016"/>
    <lineage>
        <taxon>Bacteria</taxon>
        <taxon>Pseudomonadati</taxon>
        <taxon>Pseudomonadota</taxon>
        <taxon>Gammaproteobacteria</taxon>
        <taxon>Thiotrichales</taxon>
        <taxon>Thioflexithrix</taxon>
    </lineage>
</organism>
<dbReference type="GO" id="GO:0036218">
    <property type="term" value="F:dTTP diphosphatase activity"/>
    <property type="evidence" value="ECO:0007669"/>
    <property type="project" value="RHEA"/>
</dbReference>